<accession>A0ABQ1PMD8</accession>
<protein>
    <submittedName>
        <fullName evidence="1">Uncharacterized protein</fullName>
    </submittedName>
</protein>
<evidence type="ECO:0000313" key="2">
    <source>
        <dbReference type="Proteomes" id="UP000597761"/>
    </source>
</evidence>
<name>A0ABQ1PMD8_9MICC</name>
<proteinExistence type="predicted"/>
<dbReference type="Proteomes" id="UP000597761">
    <property type="component" value="Unassembled WGS sequence"/>
</dbReference>
<keyword evidence="2" id="KW-1185">Reference proteome</keyword>
<gene>
    <name evidence="1" type="ORF">GCM10011512_28150</name>
</gene>
<reference evidence="2" key="1">
    <citation type="journal article" date="2019" name="Int. J. Syst. Evol. Microbiol.">
        <title>The Global Catalogue of Microorganisms (GCM) 10K type strain sequencing project: providing services to taxonomists for standard genome sequencing and annotation.</title>
        <authorList>
            <consortium name="The Broad Institute Genomics Platform"/>
            <consortium name="The Broad Institute Genome Sequencing Center for Infectious Disease"/>
            <person name="Wu L."/>
            <person name="Ma J."/>
        </authorList>
    </citation>
    <scope>NUCLEOTIDE SEQUENCE [LARGE SCALE GENOMIC DNA]</scope>
    <source>
        <strain evidence="2">CGMCC 1.15480</strain>
    </source>
</reference>
<dbReference type="EMBL" id="BMJI01000026">
    <property type="protein sequence ID" value="GGC99598.1"/>
    <property type="molecule type" value="Genomic_DNA"/>
</dbReference>
<organism evidence="1 2">
    <name type="scientific">Tersicoccus solisilvae</name>
    <dbReference type="NCBI Taxonomy" id="1882339"/>
    <lineage>
        <taxon>Bacteria</taxon>
        <taxon>Bacillati</taxon>
        <taxon>Actinomycetota</taxon>
        <taxon>Actinomycetes</taxon>
        <taxon>Micrococcales</taxon>
        <taxon>Micrococcaceae</taxon>
        <taxon>Tersicoccus</taxon>
    </lineage>
</organism>
<sequence>MTGDGAGPPGPAIRQWVLRLNPGYEIRADAAAPDDAGAGADAYGQLVPRPGSGLAPRAISTETALLLLTLRTAGPVPGYAVRAAGPDLADDVRRLVLDGVLQVRDGAAFVHGPAALAALGLDPAAGAGADGPPDLAVAALRYAEQLIWLDEAALAQRLYTWGRQPVTPALVRRWGPPARVRDRLGLGGTGAVERRLGPGWSPVPAPGDRPAWWQWLRTTVSVRDPRSTAMTPKLYVSPTVDRVADVLPEVVALVAGTSGCTGFKVGAGVAGLCRPDKIVLYAARPEDLQALGWALAERIAGCPALPVPFTARVTGDGLLSAGVDPPAAWAGGPLRRTSWRMWLAERLAEHLKAAADAGDGAAPWRFALARMRLSGVDTTTWIPADTTWADP</sequence>
<dbReference type="RefSeq" id="WP_188669060.1">
    <property type="nucleotide sequence ID" value="NZ_BMJI01000026.1"/>
</dbReference>
<evidence type="ECO:0000313" key="1">
    <source>
        <dbReference type="EMBL" id="GGC99598.1"/>
    </source>
</evidence>
<comment type="caution">
    <text evidence="1">The sequence shown here is derived from an EMBL/GenBank/DDBJ whole genome shotgun (WGS) entry which is preliminary data.</text>
</comment>